<protein>
    <recommendedName>
        <fullName evidence="4">Recombinase zinc beta ribbon domain-containing protein</fullName>
    </recommendedName>
</protein>
<dbReference type="Gene3D" id="3.90.1750.20">
    <property type="entry name" value="Putative Large Serine Recombinase, Chain B, Domain 2"/>
    <property type="match status" value="1"/>
</dbReference>
<reference evidence="2" key="1">
    <citation type="submission" date="2022-12" db="EMBL/GenBank/DDBJ databases">
        <title>New Phytohabitans aurantiacus sp. RD004123 nov., an actinomycete isolated from soil.</title>
        <authorList>
            <person name="Triningsih D.W."/>
            <person name="Harunari E."/>
            <person name="Igarashi Y."/>
        </authorList>
    </citation>
    <scope>NUCLEOTIDE SEQUENCE</scope>
    <source>
        <strain evidence="2">RD004123</strain>
    </source>
</reference>
<dbReference type="EMBL" id="BSDI01000102">
    <property type="protein sequence ID" value="GLI03803.1"/>
    <property type="molecule type" value="Genomic_DNA"/>
</dbReference>
<dbReference type="InterPro" id="IPR038109">
    <property type="entry name" value="DNA_bind_recomb_sf"/>
</dbReference>
<dbReference type="RefSeq" id="WP_281906240.1">
    <property type="nucleotide sequence ID" value="NZ_BSDI01000102.1"/>
</dbReference>
<evidence type="ECO:0008006" key="4">
    <source>
        <dbReference type="Google" id="ProtNLM"/>
    </source>
</evidence>
<evidence type="ECO:0000313" key="2">
    <source>
        <dbReference type="EMBL" id="GLI03803.1"/>
    </source>
</evidence>
<gene>
    <name evidence="2" type="ORF">Pa4123_90830</name>
</gene>
<evidence type="ECO:0000256" key="1">
    <source>
        <dbReference type="SAM" id="MobiDB-lite"/>
    </source>
</evidence>
<accession>A0ABQ5RB43</accession>
<name>A0ABQ5RB43_9ACTN</name>
<evidence type="ECO:0000313" key="3">
    <source>
        <dbReference type="Proteomes" id="UP001144280"/>
    </source>
</evidence>
<comment type="caution">
    <text evidence="2">The sequence shown here is derived from an EMBL/GenBank/DDBJ whole genome shotgun (WGS) entry which is preliminary data.</text>
</comment>
<dbReference type="Proteomes" id="UP001144280">
    <property type="component" value="Unassembled WGS sequence"/>
</dbReference>
<sequence length="110" mass="12554">MVTDDGSPIVDDAGRRVRRTPEILKAAEWAKLQREIGDRARNRKPRPRRNRAMLRQVAFCDVCPEPRPMYVYPGRTHSYYRCSSKSIGGRVRQREHAGPVAGGARRRGVP</sequence>
<feature type="region of interest" description="Disordered" evidence="1">
    <location>
        <begin position="87"/>
        <end position="110"/>
    </location>
</feature>
<keyword evidence="3" id="KW-1185">Reference proteome</keyword>
<organism evidence="2 3">
    <name type="scientific">Phytohabitans aurantiacus</name>
    <dbReference type="NCBI Taxonomy" id="3016789"/>
    <lineage>
        <taxon>Bacteria</taxon>
        <taxon>Bacillati</taxon>
        <taxon>Actinomycetota</taxon>
        <taxon>Actinomycetes</taxon>
        <taxon>Micromonosporales</taxon>
        <taxon>Micromonosporaceae</taxon>
    </lineage>
</organism>
<proteinExistence type="predicted"/>